<dbReference type="RefSeq" id="WP_101252564.1">
    <property type="nucleotide sequence ID" value="NZ_PIUM01000029.1"/>
</dbReference>
<protein>
    <submittedName>
        <fullName evidence="2">XdhC/CoxI family protein</fullName>
    </submittedName>
</protein>
<keyword evidence="3" id="KW-1185">Reference proteome</keyword>
<name>A0A2N3PQF8_9PROT</name>
<reference evidence="3" key="1">
    <citation type="submission" date="2017-12" db="EMBL/GenBank/DDBJ databases">
        <title>Draft genome sequence of Telmatospirillum siberiense 26-4b1T, an acidotolerant peatland alphaproteobacterium potentially involved in sulfur cycling.</title>
        <authorList>
            <person name="Hausmann B."/>
            <person name="Pjevac P."/>
            <person name="Schreck K."/>
            <person name="Herbold C.W."/>
            <person name="Daims H."/>
            <person name="Wagner M."/>
            <person name="Pester M."/>
            <person name="Loy A."/>
        </authorList>
    </citation>
    <scope>NUCLEOTIDE SEQUENCE [LARGE SCALE GENOMIC DNA]</scope>
    <source>
        <strain evidence="3">26-4b1</strain>
    </source>
</reference>
<evidence type="ECO:0000313" key="3">
    <source>
        <dbReference type="Proteomes" id="UP000233293"/>
    </source>
</evidence>
<sequence>MSNEHILPFSLVEGNDDDAVLDQAALWLGEGRKVALATVVRTWGSGPRPAGSHLVVESGGDFMGSVSGGCIEAAVITEAKEVIAEGKPRTLDFGVSDAEAWDVGLACGGAIRIYVEPLI</sequence>
<organism evidence="2 3">
    <name type="scientific">Telmatospirillum siberiense</name>
    <dbReference type="NCBI Taxonomy" id="382514"/>
    <lineage>
        <taxon>Bacteria</taxon>
        <taxon>Pseudomonadati</taxon>
        <taxon>Pseudomonadota</taxon>
        <taxon>Alphaproteobacteria</taxon>
        <taxon>Rhodospirillales</taxon>
        <taxon>Rhodospirillaceae</taxon>
        <taxon>Telmatospirillum</taxon>
    </lineage>
</organism>
<dbReference type="OrthoDB" id="9815497at2"/>
<dbReference type="PANTHER" id="PTHR30388">
    <property type="entry name" value="ALDEHYDE OXIDOREDUCTASE MOLYBDENUM COFACTOR ASSEMBLY PROTEIN"/>
    <property type="match status" value="1"/>
</dbReference>
<dbReference type="Pfam" id="PF02625">
    <property type="entry name" value="XdhC_CoxI"/>
    <property type="match status" value="1"/>
</dbReference>
<dbReference type="InterPro" id="IPR003777">
    <property type="entry name" value="XdhC_CoxI"/>
</dbReference>
<comment type="caution">
    <text evidence="2">The sequence shown here is derived from an EMBL/GenBank/DDBJ whole genome shotgun (WGS) entry which is preliminary data.</text>
</comment>
<evidence type="ECO:0000313" key="2">
    <source>
        <dbReference type="EMBL" id="PKU22631.1"/>
    </source>
</evidence>
<feature type="domain" description="XdhC- CoxI" evidence="1">
    <location>
        <begin position="27"/>
        <end position="94"/>
    </location>
</feature>
<accession>A0A2N3PQF8</accession>
<dbReference type="Proteomes" id="UP000233293">
    <property type="component" value="Unassembled WGS sequence"/>
</dbReference>
<dbReference type="EMBL" id="PIUM01000029">
    <property type="protein sequence ID" value="PKU22631.1"/>
    <property type="molecule type" value="Genomic_DNA"/>
</dbReference>
<dbReference type="InterPro" id="IPR052698">
    <property type="entry name" value="MoCofactor_Util/Proc"/>
</dbReference>
<dbReference type="PANTHER" id="PTHR30388:SF4">
    <property type="entry name" value="MOLYBDENUM COFACTOR INSERTION CHAPERONE PAOD"/>
    <property type="match status" value="1"/>
</dbReference>
<evidence type="ECO:0000259" key="1">
    <source>
        <dbReference type="Pfam" id="PF02625"/>
    </source>
</evidence>
<gene>
    <name evidence="2" type="ORF">CWS72_20825</name>
</gene>
<proteinExistence type="predicted"/>
<dbReference type="AlphaFoldDB" id="A0A2N3PQF8"/>